<dbReference type="InterPro" id="IPR054126">
    <property type="entry name" value="CprB_TetR_C"/>
</dbReference>
<evidence type="ECO:0000313" key="7">
    <source>
        <dbReference type="Proteomes" id="UP000606922"/>
    </source>
</evidence>
<dbReference type="InterPro" id="IPR047923">
    <property type="entry name" value="ArpA-like"/>
</dbReference>
<evidence type="ECO:0000313" key="6">
    <source>
        <dbReference type="EMBL" id="GGB11191.1"/>
    </source>
</evidence>
<name>A0A916SQ92_9MICO</name>
<proteinExistence type="predicted"/>
<dbReference type="Proteomes" id="UP000606922">
    <property type="component" value="Unassembled WGS sequence"/>
</dbReference>
<reference evidence="6" key="1">
    <citation type="journal article" date="2014" name="Int. J. Syst. Evol. Microbiol.">
        <title>Complete genome sequence of Corynebacterium casei LMG S-19264T (=DSM 44701T), isolated from a smear-ripened cheese.</title>
        <authorList>
            <consortium name="US DOE Joint Genome Institute (JGI-PGF)"/>
            <person name="Walter F."/>
            <person name="Albersmeier A."/>
            <person name="Kalinowski J."/>
            <person name="Ruckert C."/>
        </authorList>
    </citation>
    <scope>NUCLEOTIDE SEQUENCE</scope>
    <source>
        <strain evidence="6">CGMCC 1.12813</strain>
    </source>
</reference>
<organism evidence="6 7">
    <name type="scientific">Conyzicola nivalis</name>
    <dbReference type="NCBI Taxonomy" id="1477021"/>
    <lineage>
        <taxon>Bacteria</taxon>
        <taxon>Bacillati</taxon>
        <taxon>Actinomycetota</taxon>
        <taxon>Actinomycetes</taxon>
        <taxon>Micrococcales</taxon>
        <taxon>Microbacteriaceae</taxon>
        <taxon>Conyzicola</taxon>
    </lineage>
</organism>
<dbReference type="AlphaFoldDB" id="A0A916SQ92"/>
<dbReference type="Gene3D" id="1.10.357.10">
    <property type="entry name" value="Tetracycline Repressor, domain 2"/>
    <property type="match status" value="1"/>
</dbReference>
<dbReference type="Pfam" id="PF00440">
    <property type="entry name" value="TetR_N"/>
    <property type="match status" value="1"/>
</dbReference>
<dbReference type="RefSeq" id="WP_188511299.1">
    <property type="nucleotide sequence ID" value="NZ_BMGB01000002.1"/>
</dbReference>
<dbReference type="SUPFAM" id="SSF46689">
    <property type="entry name" value="Homeodomain-like"/>
    <property type="match status" value="1"/>
</dbReference>
<dbReference type="EMBL" id="BMGB01000002">
    <property type="protein sequence ID" value="GGB11191.1"/>
    <property type="molecule type" value="Genomic_DNA"/>
</dbReference>
<evidence type="ECO:0000256" key="1">
    <source>
        <dbReference type="ARBA" id="ARBA00023015"/>
    </source>
</evidence>
<dbReference type="NCBIfam" id="NF041196">
    <property type="entry name" value="ScbR_bind_reg"/>
    <property type="match status" value="1"/>
</dbReference>
<keyword evidence="7" id="KW-1185">Reference proteome</keyword>
<dbReference type="InterPro" id="IPR001647">
    <property type="entry name" value="HTH_TetR"/>
</dbReference>
<keyword evidence="1" id="KW-0805">Transcription regulation</keyword>
<keyword evidence="3" id="KW-0804">Transcription</keyword>
<keyword evidence="2 4" id="KW-0238">DNA-binding</keyword>
<reference evidence="6" key="2">
    <citation type="submission" date="2020-09" db="EMBL/GenBank/DDBJ databases">
        <authorList>
            <person name="Sun Q."/>
            <person name="Zhou Y."/>
        </authorList>
    </citation>
    <scope>NUCLEOTIDE SEQUENCE</scope>
    <source>
        <strain evidence="6">CGMCC 1.12813</strain>
    </source>
</reference>
<dbReference type="InterPro" id="IPR036271">
    <property type="entry name" value="Tet_transcr_reg_TetR-rel_C_sf"/>
</dbReference>
<dbReference type="SUPFAM" id="SSF48498">
    <property type="entry name" value="Tetracyclin repressor-like, C-terminal domain"/>
    <property type="match status" value="1"/>
</dbReference>
<evidence type="ECO:0000256" key="2">
    <source>
        <dbReference type="ARBA" id="ARBA00023125"/>
    </source>
</evidence>
<accession>A0A916SQ92</accession>
<dbReference type="PRINTS" id="PR00455">
    <property type="entry name" value="HTHTETR"/>
</dbReference>
<feature type="DNA-binding region" description="H-T-H motif" evidence="4">
    <location>
        <begin position="31"/>
        <end position="50"/>
    </location>
</feature>
<dbReference type="InterPro" id="IPR023772">
    <property type="entry name" value="DNA-bd_HTH_TetR-type_CS"/>
</dbReference>
<evidence type="ECO:0000256" key="4">
    <source>
        <dbReference type="PROSITE-ProRule" id="PRU00335"/>
    </source>
</evidence>
<dbReference type="PANTHER" id="PTHR47506">
    <property type="entry name" value="TRANSCRIPTIONAL REGULATORY PROTEIN"/>
    <property type="match status" value="1"/>
</dbReference>
<feature type="domain" description="HTH tetR-type" evidence="5">
    <location>
        <begin position="8"/>
        <end position="68"/>
    </location>
</feature>
<gene>
    <name evidence="6" type="ORF">GCM10010979_26850</name>
</gene>
<sequence>MARQERARITRDRLIDAAASTFCRLGYVATTTSDIANEAGATRGALYFHFTSKEKIARAVIEEEQRRAVEAGTHIMALNRSAVETMLLLCTDLARRLRADPIVQAGIRLATENANLDPPLRSPYRQWLETFSAIAARAVREGDFRDNVDPEAFARFLIPAYTGVQLVSDTFTGREDLMLRIREMWTFLFPAVVATDRAQDMQALLDELIPAE</sequence>
<evidence type="ECO:0000259" key="5">
    <source>
        <dbReference type="PROSITE" id="PS50977"/>
    </source>
</evidence>
<dbReference type="PROSITE" id="PS50977">
    <property type="entry name" value="HTH_TETR_2"/>
    <property type="match status" value="1"/>
</dbReference>
<dbReference type="InterPro" id="IPR009057">
    <property type="entry name" value="Homeodomain-like_sf"/>
</dbReference>
<dbReference type="PANTHER" id="PTHR47506:SF1">
    <property type="entry name" value="HTH-TYPE TRANSCRIPTIONAL REGULATOR YJDC"/>
    <property type="match status" value="1"/>
</dbReference>
<protein>
    <submittedName>
        <fullName evidence="6">TetR family transcriptional regulator</fullName>
    </submittedName>
</protein>
<evidence type="ECO:0000256" key="3">
    <source>
        <dbReference type="ARBA" id="ARBA00023163"/>
    </source>
</evidence>
<dbReference type="GO" id="GO:0003677">
    <property type="term" value="F:DNA binding"/>
    <property type="evidence" value="ECO:0007669"/>
    <property type="project" value="UniProtKB-UniRule"/>
</dbReference>
<dbReference type="Pfam" id="PF21935">
    <property type="entry name" value="TetR_C_45"/>
    <property type="match status" value="1"/>
</dbReference>
<dbReference type="PROSITE" id="PS01081">
    <property type="entry name" value="HTH_TETR_1"/>
    <property type="match status" value="1"/>
</dbReference>
<comment type="caution">
    <text evidence="6">The sequence shown here is derived from an EMBL/GenBank/DDBJ whole genome shotgun (WGS) entry which is preliminary data.</text>
</comment>